<sequence length="79" mass="8985">MQAAIRITTKVLPGNKIEIELPQAEIGDNVDVFVILPEKPASKRASVLELIEQARSKHAFRTTEDIDRQLQQERDSWDS</sequence>
<reference evidence="1 2" key="1">
    <citation type="journal article" date="2020" name="ISME J.">
        <title>Comparative genomics reveals insights into cyanobacterial evolution and habitat adaptation.</title>
        <authorList>
            <person name="Chen M.Y."/>
            <person name="Teng W.K."/>
            <person name="Zhao L."/>
            <person name="Hu C.X."/>
            <person name="Zhou Y.K."/>
            <person name="Han B.P."/>
            <person name="Song L.R."/>
            <person name="Shu W.S."/>
        </authorList>
    </citation>
    <scope>NUCLEOTIDE SEQUENCE [LARGE SCALE GENOMIC DNA]</scope>
    <source>
        <strain evidence="1 2">FACHB-159</strain>
    </source>
</reference>
<dbReference type="EMBL" id="JACJTU010000007">
    <property type="protein sequence ID" value="MBD2734094.1"/>
    <property type="molecule type" value="Genomic_DNA"/>
</dbReference>
<gene>
    <name evidence="1" type="ORF">H6H03_09220</name>
</gene>
<protein>
    <submittedName>
        <fullName evidence="1">Uncharacterized protein</fullName>
    </submittedName>
</protein>
<dbReference type="Proteomes" id="UP000637383">
    <property type="component" value="Unassembled WGS sequence"/>
</dbReference>
<evidence type="ECO:0000313" key="2">
    <source>
        <dbReference type="Proteomes" id="UP000637383"/>
    </source>
</evidence>
<organism evidence="1 2">
    <name type="scientific">Nostoc paludosum FACHB-159</name>
    <dbReference type="NCBI Taxonomy" id="2692908"/>
    <lineage>
        <taxon>Bacteria</taxon>
        <taxon>Bacillati</taxon>
        <taxon>Cyanobacteriota</taxon>
        <taxon>Cyanophyceae</taxon>
        <taxon>Nostocales</taxon>
        <taxon>Nostocaceae</taxon>
        <taxon>Nostoc</taxon>
    </lineage>
</organism>
<name>A0ABR8K5R3_9NOSO</name>
<evidence type="ECO:0000313" key="1">
    <source>
        <dbReference type="EMBL" id="MBD2734094.1"/>
    </source>
</evidence>
<keyword evidence="2" id="KW-1185">Reference proteome</keyword>
<comment type="caution">
    <text evidence="1">The sequence shown here is derived from an EMBL/GenBank/DDBJ whole genome shotgun (WGS) entry which is preliminary data.</text>
</comment>
<accession>A0ABR8K5R3</accession>
<dbReference type="RefSeq" id="WP_190954815.1">
    <property type="nucleotide sequence ID" value="NZ_JACJTU010000007.1"/>
</dbReference>
<proteinExistence type="predicted"/>